<dbReference type="HAMAP" id="MF_00161">
    <property type="entry name" value="LspA"/>
    <property type="match status" value="1"/>
</dbReference>
<protein>
    <recommendedName>
        <fullName evidence="9">Lipoprotein signal peptidase</fullName>
        <ecNumber evidence="9">3.4.23.36</ecNumber>
    </recommendedName>
    <alternativeName>
        <fullName evidence="9">Prolipoprotein signal peptidase</fullName>
    </alternativeName>
    <alternativeName>
        <fullName evidence="9">Signal peptidase II</fullName>
        <shortName evidence="9">SPase II</shortName>
    </alternativeName>
</protein>
<proteinExistence type="inferred from homology"/>
<dbReference type="OrthoDB" id="9810259at2"/>
<dbReference type="PRINTS" id="PR00781">
    <property type="entry name" value="LIPOSIGPTASE"/>
</dbReference>
<evidence type="ECO:0000256" key="7">
    <source>
        <dbReference type="ARBA" id="ARBA00022989"/>
    </source>
</evidence>
<keyword evidence="7 9" id="KW-1133">Transmembrane helix</keyword>
<dbReference type="Proteomes" id="UP000031104">
    <property type="component" value="Chromosome"/>
</dbReference>
<dbReference type="PANTHER" id="PTHR33695:SF1">
    <property type="entry name" value="LIPOPROTEIN SIGNAL PEPTIDASE"/>
    <property type="match status" value="1"/>
</dbReference>
<name>A0A0A8E7B2_9GAMM</name>
<dbReference type="KEGG" id="fgu:SD28_07655"/>
<organism evidence="12 13">
    <name type="scientific">Allofrancisella guangzhouensis</name>
    <dbReference type="NCBI Taxonomy" id="594679"/>
    <lineage>
        <taxon>Bacteria</taxon>
        <taxon>Pseudomonadati</taxon>
        <taxon>Pseudomonadota</taxon>
        <taxon>Gammaproteobacteria</taxon>
        <taxon>Thiotrichales</taxon>
        <taxon>Francisellaceae</taxon>
        <taxon>Allofrancisella</taxon>
    </lineage>
</organism>
<feature type="active site" evidence="9">
    <location>
        <position position="138"/>
    </location>
</feature>
<evidence type="ECO:0000256" key="2">
    <source>
        <dbReference type="ARBA" id="ARBA00022475"/>
    </source>
</evidence>
<dbReference type="PANTHER" id="PTHR33695">
    <property type="entry name" value="LIPOPROTEIN SIGNAL PEPTIDASE"/>
    <property type="match status" value="1"/>
</dbReference>
<comment type="subcellular location">
    <subcellularLocation>
        <location evidence="9">Cell membrane</location>
        <topology evidence="9">Multi-pass membrane protein</topology>
    </subcellularLocation>
</comment>
<sequence length="159" mass="18127">MLRSKLKYFGLAVIIIALDLYTKYLANINLNFATPVKVTSFFNLTLLYNYGAAFSFLSNNQTSWQLIMFSIISLIAAVILIYLIMKQPMQDKLILISFSLILGGALGNFYDRAFRGFVIDFLDFHINNYHWPAFNIADSAVTCGVTLIILRSFSRKTRI</sequence>
<dbReference type="EC" id="3.4.23.36" evidence="9"/>
<evidence type="ECO:0000313" key="13">
    <source>
        <dbReference type="Proteomes" id="UP000031104"/>
    </source>
</evidence>
<evidence type="ECO:0000256" key="4">
    <source>
        <dbReference type="ARBA" id="ARBA00022692"/>
    </source>
</evidence>
<comment type="pathway">
    <text evidence="9">Protein modification; lipoprotein biosynthesis (signal peptide cleavage).</text>
</comment>
<keyword evidence="5 9" id="KW-0064">Aspartyl protease</keyword>
<evidence type="ECO:0000256" key="5">
    <source>
        <dbReference type="ARBA" id="ARBA00022750"/>
    </source>
</evidence>
<comment type="catalytic activity">
    <reaction evidence="9 10">
        <text>Release of signal peptides from bacterial membrane prolipoproteins. Hydrolyzes -Xaa-Yaa-Zaa-|-(S,diacylglyceryl)Cys-, in which Xaa is hydrophobic (preferably Leu), and Yaa (Ala or Ser) and Zaa (Gly or Ala) have small, neutral side chains.</text>
        <dbReference type="EC" id="3.4.23.36"/>
    </reaction>
</comment>
<evidence type="ECO:0000256" key="8">
    <source>
        <dbReference type="ARBA" id="ARBA00023136"/>
    </source>
</evidence>
<keyword evidence="2 9" id="KW-1003">Cell membrane</keyword>
<keyword evidence="8 9" id="KW-0472">Membrane</keyword>
<dbReference type="Pfam" id="PF01252">
    <property type="entry name" value="Peptidase_A8"/>
    <property type="match status" value="1"/>
</dbReference>
<dbReference type="EMBL" id="CP010427">
    <property type="protein sequence ID" value="AJC49492.1"/>
    <property type="molecule type" value="Genomic_DNA"/>
</dbReference>
<dbReference type="PROSITE" id="PS00855">
    <property type="entry name" value="SPASE_II"/>
    <property type="match status" value="1"/>
</dbReference>
<evidence type="ECO:0000313" key="12">
    <source>
        <dbReference type="EMBL" id="AJC49492.1"/>
    </source>
</evidence>
<keyword evidence="4 9" id="KW-0812">Transmembrane</keyword>
<dbReference type="GO" id="GO:0005886">
    <property type="term" value="C:plasma membrane"/>
    <property type="evidence" value="ECO:0007669"/>
    <property type="project" value="UniProtKB-SubCell"/>
</dbReference>
<feature type="transmembrane region" description="Helical" evidence="9">
    <location>
        <begin position="38"/>
        <end position="57"/>
    </location>
</feature>
<dbReference type="InterPro" id="IPR001872">
    <property type="entry name" value="Peptidase_A8"/>
</dbReference>
<feature type="transmembrane region" description="Helical" evidence="9">
    <location>
        <begin position="130"/>
        <end position="150"/>
    </location>
</feature>
<evidence type="ECO:0000256" key="6">
    <source>
        <dbReference type="ARBA" id="ARBA00022801"/>
    </source>
</evidence>
<evidence type="ECO:0000256" key="11">
    <source>
        <dbReference type="RuleBase" id="RU004181"/>
    </source>
</evidence>
<keyword evidence="6 9" id="KW-0378">Hydrolase</keyword>
<comment type="function">
    <text evidence="9 10">This protein specifically catalyzes the removal of signal peptides from prolipoproteins.</text>
</comment>
<dbReference type="GO" id="GO:0004190">
    <property type="term" value="F:aspartic-type endopeptidase activity"/>
    <property type="evidence" value="ECO:0007669"/>
    <property type="project" value="UniProtKB-UniRule"/>
</dbReference>
<evidence type="ECO:0000256" key="1">
    <source>
        <dbReference type="ARBA" id="ARBA00006139"/>
    </source>
</evidence>
<gene>
    <name evidence="9" type="primary">lspA</name>
    <name evidence="12" type="ORF">SD28_07655</name>
</gene>
<accession>A0A0A8E7B2</accession>
<feature type="transmembrane region" description="Helical" evidence="9">
    <location>
        <begin position="6"/>
        <end position="26"/>
    </location>
</feature>
<evidence type="ECO:0000256" key="3">
    <source>
        <dbReference type="ARBA" id="ARBA00022670"/>
    </source>
</evidence>
<dbReference type="AlphaFoldDB" id="A0A0A8E7B2"/>
<feature type="transmembrane region" description="Helical" evidence="9">
    <location>
        <begin position="63"/>
        <end position="84"/>
    </location>
</feature>
<dbReference type="STRING" id="594679.SD28_07655"/>
<keyword evidence="3 9" id="KW-0645">Protease</keyword>
<dbReference type="HOGENOM" id="CLU_083252_4_3_6"/>
<feature type="transmembrane region" description="Helical" evidence="9">
    <location>
        <begin position="93"/>
        <end position="110"/>
    </location>
</feature>
<feature type="active site" evidence="9">
    <location>
        <position position="120"/>
    </location>
</feature>
<comment type="similarity">
    <text evidence="1 9 11">Belongs to the peptidase A8 family.</text>
</comment>
<keyword evidence="13" id="KW-1185">Reference proteome</keyword>
<evidence type="ECO:0000256" key="9">
    <source>
        <dbReference type="HAMAP-Rule" id="MF_00161"/>
    </source>
</evidence>
<dbReference type="GO" id="GO:0006508">
    <property type="term" value="P:proteolysis"/>
    <property type="evidence" value="ECO:0007669"/>
    <property type="project" value="UniProtKB-KW"/>
</dbReference>
<dbReference type="UniPathway" id="UPA00665"/>
<evidence type="ECO:0000256" key="10">
    <source>
        <dbReference type="RuleBase" id="RU000594"/>
    </source>
</evidence>
<reference evidence="12 13" key="1">
    <citation type="submission" date="2014-12" db="EMBL/GenBank/DDBJ databases">
        <title>Complete genome sequence of Francisella guanzhouensis strain 08HL01032 isolated from air-conditioning system in China.</title>
        <authorList>
            <person name="Svensson D."/>
            <person name="Ohrman C."/>
            <person name="Backman S."/>
            <person name="Karlsson E."/>
            <person name="Nilsson E."/>
            <person name="Bystrom M."/>
            <person name="Larkeryd A."/>
            <person name="Stenberg P."/>
            <person name="Scholtz H.C."/>
            <person name="Forsman M."/>
            <person name="Sjodin A."/>
        </authorList>
    </citation>
    <scope>NUCLEOTIDE SEQUENCE [LARGE SCALE GENOMIC DNA]</scope>
    <source>
        <strain evidence="12 13">08HL01032</strain>
    </source>
</reference>
<dbReference type="RefSeq" id="WP_039125622.1">
    <property type="nucleotide sequence ID" value="NZ_CP010427.1"/>
</dbReference>
<dbReference type="NCBIfam" id="TIGR00077">
    <property type="entry name" value="lspA"/>
    <property type="match status" value="1"/>
</dbReference>